<reference evidence="1 2" key="1">
    <citation type="journal article" date="2006" name="Science">
        <title>The genome of black cottonwood, Populus trichocarpa (Torr. &amp; Gray).</title>
        <authorList>
            <person name="Tuskan G.A."/>
            <person name="Difazio S."/>
            <person name="Jansson S."/>
            <person name="Bohlmann J."/>
            <person name="Grigoriev I."/>
            <person name="Hellsten U."/>
            <person name="Putnam N."/>
            <person name="Ralph S."/>
            <person name="Rombauts S."/>
            <person name="Salamov A."/>
            <person name="Schein J."/>
            <person name="Sterck L."/>
            <person name="Aerts A."/>
            <person name="Bhalerao R.R."/>
            <person name="Bhalerao R.P."/>
            <person name="Blaudez D."/>
            <person name="Boerjan W."/>
            <person name="Brun A."/>
            <person name="Brunner A."/>
            <person name="Busov V."/>
            <person name="Campbell M."/>
            <person name="Carlson J."/>
            <person name="Chalot M."/>
            <person name="Chapman J."/>
            <person name="Chen G.L."/>
            <person name="Cooper D."/>
            <person name="Coutinho P.M."/>
            <person name="Couturier J."/>
            <person name="Covert S."/>
            <person name="Cronk Q."/>
            <person name="Cunningham R."/>
            <person name="Davis J."/>
            <person name="Degroeve S."/>
            <person name="Dejardin A."/>
            <person name="Depamphilis C."/>
            <person name="Detter J."/>
            <person name="Dirks B."/>
            <person name="Dubchak I."/>
            <person name="Duplessis S."/>
            <person name="Ehlting J."/>
            <person name="Ellis B."/>
            <person name="Gendler K."/>
            <person name="Goodstein D."/>
            <person name="Gribskov M."/>
            <person name="Grimwood J."/>
            <person name="Groover A."/>
            <person name="Gunter L."/>
            <person name="Hamberger B."/>
            <person name="Heinze B."/>
            <person name="Helariutta Y."/>
            <person name="Henrissat B."/>
            <person name="Holligan D."/>
            <person name="Holt R."/>
            <person name="Huang W."/>
            <person name="Islam-Faridi N."/>
            <person name="Jones S."/>
            <person name="Jones-Rhoades M."/>
            <person name="Jorgensen R."/>
            <person name="Joshi C."/>
            <person name="Kangasjarvi J."/>
            <person name="Karlsson J."/>
            <person name="Kelleher C."/>
            <person name="Kirkpatrick R."/>
            <person name="Kirst M."/>
            <person name="Kohler A."/>
            <person name="Kalluri U."/>
            <person name="Larimer F."/>
            <person name="Leebens-Mack J."/>
            <person name="Leple J.C."/>
            <person name="Locascio P."/>
            <person name="Lou Y."/>
            <person name="Lucas S."/>
            <person name="Martin F."/>
            <person name="Montanini B."/>
            <person name="Napoli C."/>
            <person name="Nelson D.R."/>
            <person name="Nelson C."/>
            <person name="Nieminen K."/>
            <person name="Nilsson O."/>
            <person name="Pereda V."/>
            <person name="Peter G."/>
            <person name="Philippe R."/>
            <person name="Pilate G."/>
            <person name="Poliakov A."/>
            <person name="Razumovskaya J."/>
            <person name="Richardson P."/>
            <person name="Rinaldi C."/>
            <person name="Ritland K."/>
            <person name="Rouze P."/>
            <person name="Ryaboy D."/>
            <person name="Schmutz J."/>
            <person name="Schrader J."/>
            <person name="Segerman B."/>
            <person name="Shin H."/>
            <person name="Siddiqui A."/>
            <person name="Sterky F."/>
            <person name="Terry A."/>
            <person name="Tsai C.J."/>
            <person name="Uberbacher E."/>
            <person name="Unneberg P."/>
            <person name="Vahala J."/>
            <person name="Wall K."/>
            <person name="Wessler S."/>
            <person name="Yang G."/>
            <person name="Yin T."/>
            <person name="Douglas C."/>
            <person name="Marra M."/>
            <person name="Sandberg G."/>
            <person name="Van de Peer Y."/>
            <person name="Rokhsar D."/>
        </authorList>
    </citation>
    <scope>NUCLEOTIDE SEQUENCE [LARGE SCALE GENOMIC DNA]</scope>
    <source>
        <strain evidence="2">cv. Nisqually</strain>
    </source>
</reference>
<sequence>MKWNTHKKILSVKAIIVLYMCANRHNPRFFRKVVTMPIIFEKQTKKKQLKEFITTELMKVNNFLSYTKSLKPSLLCL</sequence>
<name>A0A2K1ZRQ2_POPTR</name>
<dbReference type="AlphaFoldDB" id="A0A2K1ZRQ2"/>
<organism evidence="1 2">
    <name type="scientific">Populus trichocarpa</name>
    <name type="common">Western balsam poplar</name>
    <name type="synonym">Populus balsamifera subsp. trichocarpa</name>
    <dbReference type="NCBI Taxonomy" id="3694"/>
    <lineage>
        <taxon>Eukaryota</taxon>
        <taxon>Viridiplantae</taxon>
        <taxon>Streptophyta</taxon>
        <taxon>Embryophyta</taxon>
        <taxon>Tracheophyta</taxon>
        <taxon>Spermatophyta</taxon>
        <taxon>Magnoliopsida</taxon>
        <taxon>eudicotyledons</taxon>
        <taxon>Gunneridae</taxon>
        <taxon>Pentapetalae</taxon>
        <taxon>rosids</taxon>
        <taxon>fabids</taxon>
        <taxon>Malpighiales</taxon>
        <taxon>Salicaceae</taxon>
        <taxon>Saliceae</taxon>
        <taxon>Populus</taxon>
    </lineage>
</organism>
<dbReference type="EMBL" id="CM009296">
    <property type="protein sequence ID" value="PNT27963.1"/>
    <property type="molecule type" value="Genomic_DNA"/>
</dbReference>
<gene>
    <name evidence="1" type="ORF">POPTR_007G093500</name>
</gene>
<dbReference type="Proteomes" id="UP000006729">
    <property type="component" value="Chromosome 7"/>
</dbReference>
<dbReference type="InParanoid" id="A0A2K1ZRQ2"/>
<evidence type="ECO:0000313" key="2">
    <source>
        <dbReference type="Proteomes" id="UP000006729"/>
    </source>
</evidence>
<protein>
    <submittedName>
        <fullName evidence="1">Uncharacterized protein</fullName>
    </submittedName>
</protein>
<evidence type="ECO:0000313" key="1">
    <source>
        <dbReference type="EMBL" id="PNT27963.1"/>
    </source>
</evidence>
<keyword evidence="2" id="KW-1185">Reference proteome</keyword>
<proteinExistence type="predicted"/>
<accession>A0A2K1ZRQ2</accession>